<keyword evidence="3" id="KW-1185">Reference proteome</keyword>
<dbReference type="EMBL" id="RKLP01000009">
    <property type="protein sequence ID" value="RVW08162.1"/>
    <property type="molecule type" value="Genomic_DNA"/>
</dbReference>
<protein>
    <submittedName>
        <fullName evidence="2">Uncharacterized protein</fullName>
    </submittedName>
</protein>
<comment type="caution">
    <text evidence="2">The sequence shown here is derived from an EMBL/GenBank/DDBJ whole genome shotgun (WGS) entry which is preliminary data.</text>
</comment>
<organism evidence="2 3">
    <name type="scientific">Prescottella agglutinans</name>
    <dbReference type="NCBI Taxonomy" id="1644129"/>
    <lineage>
        <taxon>Bacteria</taxon>
        <taxon>Bacillati</taxon>
        <taxon>Actinomycetota</taxon>
        <taxon>Actinomycetes</taxon>
        <taxon>Mycobacteriales</taxon>
        <taxon>Nocardiaceae</taxon>
        <taxon>Prescottella</taxon>
    </lineage>
</organism>
<dbReference type="OrthoDB" id="4466029at2"/>
<dbReference type="AlphaFoldDB" id="A0A438BB27"/>
<dbReference type="Proteomes" id="UP000286208">
    <property type="component" value="Unassembled WGS sequence"/>
</dbReference>
<accession>A0A438BB27</accession>
<gene>
    <name evidence="2" type="ORF">EGT67_17275</name>
</gene>
<feature type="signal peptide" evidence="1">
    <location>
        <begin position="1"/>
        <end position="28"/>
    </location>
</feature>
<dbReference type="RefSeq" id="WP_127917320.1">
    <property type="nucleotide sequence ID" value="NZ_RKLP01000009.1"/>
</dbReference>
<proteinExistence type="predicted"/>
<reference evidence="2 3" key="1">
    <citation type="submission" date="2018-11" db="EMBL/GenBank/DDBJ databases">
        <title>Rhodococcus spongicola sp. nov. and Rhodococcus xishaensis sp. nov. from marine sponges.</title>
        <authorList>
            <person name="Li L."/>
            <person name="Lin H.W."/>
        </authorList>
    </citation>
    <scope>NUCLEOTIDE SEQUENCE [LARGE SCALE GENOMIC DNA]</scope>
    <source>
        <strain evidence="2 3">CCTCC AB2014297</strain>
    </source>
</reference>
<name>A0A438BB27_9NOCA</name>
<evidence type="ECO:0000256" key="1">
    <source>
        <dbReference type="SAM" id="SignalP"/>
    </source>
</evidence>
<evidence type="ECO:0000313" key="3">
    <source>
        <dbReference type="Proteomes" id="UP000286208"/>
    </source>
</evidence>
<sequence length="182" mass="18643">MIAPKTVRAAVAAAAVALCAACSSPEEANVNETLTEAAASDHLVGYFTETLSALPEGAVLSRTHPQSPTGAPLPGGVTPCDDNDTTATGPVFLTLGYWVDAAGAPTATSFDTIATYWDGRGWPLTDRSAGGSRTTVATLPDGYRINVHDNGRGGLSVSGVSPCFPRENASRGDSQPAVIERP</sequence>
<feature type="chain" id="PRO_5019576868" evidence="1">
    <location>
        <begin position="29"/>
        <end position="182"/>
    </location>
</feature>
<keyword evidence="1" id="KW-0732">Signal</keyword>
<evidence type="ECO:0000313" key="2">
    <source>
        <dbReference type="EMBL" id="RVW08162.1"/>
    </source>
</evidence>